<proteinExistence type="predicted"/>
<sequence length="142" mass="16693">MEIKECMFSEVEPFLEDLFSQQHQEHFLTNIEESEEQISFGSWEKEQLIGGIVGKRHYQTLHVSLLGVQPAYRNTGTGSRLLKTMEEYAFTHGVDTITLTTKKYQALDFYLKNGYRIFGELENVPMKGTIKYYLVKRRNEWN</sequence>
<dbReference type="Proteomes" id="UP000290567">
    <property type="component" value="Unassembled WGS sequence"/>
</dbReference>
<evidence type="ECO:0000313" key="3">
    <source>
        <dbReference type="Proteomes" id="UP000290567"/>
    </source>
</evidence>
<dbReference type="AlphaFoldDB" id="A0A4V0WPX8"/>
<feature type="domain" description="N-acetyltransferase" evidence="1">
    <location>
        <begin position="1"/>
        <end position="139"/>
    </location>
</feature>
<dbReference type="PROSITE" id="PS51186">
    <property type="entry name" value="GNAT"/>
    <property type="match status" value="1"/>
</dbReference>
<evidence type="ECO:0000313" key="2">
    <source>
        <dbReference type="EMBL" id="GCF95409.1"/>
    </source>
</evidence>
<evidence type="ECO:0000259" key="1">
    <source>
        <dbReference type="PROSITE" id="PS51186"/>
    </source>
</evidence>
<dbReference type="Gene3D" id="3.40.630.30">
    <property type="match status" value="1"/>
</dbReference>
<dbReference type="CDD" id="cd04301">
    <property type="entry name" value="NAT_SF"/>
    <property type="match status" value="1"/>
</dbReference>
<comment type="caution">
    <text evidence="2">The sequence shown here is derived from an EMBL/GenBank/DDBJ whole genome shotgun (WGS) entry which is preliminary data.</text>
</comment>
<dbReference type="InterPro" id="IPR016181">
    <property type="entry name" value="Acyl_CoA_acyltransferase"/>
</dbReference>
<dbReference type="InterPro" id="IPR000182">
    <property type="entry name" value="GNAT_dom"/>
</dbReference>
<reference evidence="3" key="1">
    <citation type="submission" date="2019-02" db="EMBL/GenBank/DDBJ databases">
        <title>Draft genome sequence of Enterococcus sp. Gos25-1.</title>
        <authorList>
            <person name="Tanaka N."/>
            <person name="Shiwa Y."/>
            <person name="Fujita N."/>
        </authorList>
    </citation>
    <scope>NUCLEOTIDE SEQUENCE [LARGE SCALE GENOMIC DNA]</scope>
    <source>
        <strain evidence="3">Gos25-1</strain>
    </source>
</reference>
<dbReference type="SUPFAM" id="SSF55729">
    <property type="entry name" value="Acyl-CoA N-acyltransferases (Nat)"/>
    <property type="match status" value="1"/>
</dbReference>
<accession>A0A4V0WPX8</accession>
<dbReference type="Pfam" id="PF00583">
    <property type="entry name" value="Acetyltransf_1"/>
    <property type="match status" value="1"/>
</dbReference>
<keyword evidence="2" id="KW-0808">Transferase</keyword>
<dbReference type="EMBL" id="BJCC01000031">
    <property type="protein sequence ID" value="GCF95409.1"/>
    <property type="molecule type" value="Genomic_DNA"/>
</dbReference>
<organism evidence="2 3">
    <name type="scientific">Enterococcus florum</name>
    <dbReference type="NCBI Taxonomy" id="2480627"/>
    <lineage>
        <taxon>Bacteria</taxon>
        <taxon>Bacillati</taxon>
        <taxon>Bacillota</taxon>
        <taxon>Bacilli</taxon>
        <taxon>Lactobacillales</taxon>
        <taxon>Enterococcaceae</taxon>
        <taxon>Enterococcus</taxon>
    </lineage>
</organism>
<dbReference type="GO" id="GO:0016747">
    <property type="term" value="F:acyltransferase activity, transferring groups other than amino-acyl groups"/>
    <property type="evidence" value="ECO:0007669"/>
    <property type="project" value="InterPro"/>
</dbReference>
<name>A0A4V0WPX8_9ENTE</name>
<gene>
    <name evidence="2" type="ORF">NRIC_33000</name>
</gene>
<protein>
    <submittedName>
        <fullName evidence="2">N-acetyltransferase</fullName>
    </submittedName>
</protein>
<keyword evidence="3" id="KW-1185">Reference proteome</keyword>
<dbReference type="RefSeq" id="WP_175580136.1">
    <property type="nucleotide sequence ID" value="NZ_BJCC01000031.1"/>
</dbReference>